<evidence type="ECO:0000256" key="5">
    <source>
        <dbReference type="ARBA" id="ARBA00023136"/>
    </source>
</evidence>
<dbReference type="AlphaFoldDB" id="A0A1C1YY57"/>
<evidence type="ECO:0000313" key="9">
    <source>
        <dbReference type="EMBL" id="OCW58405.1"/>
    </source>
</evidence>
<name>A0A1C1YY57_9HYPH</name>
<comment type="caution">
    <text evidence="9">The sequence shown here is derived from an EMBL/GenBank/DDBJ whole genome shotgun (WGS) entry which is preliminary data.</text>
</comment>
<protein>
    <recommendedName>
        <fullName evidence="6">TVP38/TMEM64 family membrane protein</fullName>
    </recommendedName>
</protein>
<comment type="similarity">
    <text evidence="6">Belongs to the TVP38/TMEM64 family.</text>
</comment>
<dbReference type="Proteomes" id="UP000094795">
    <property type="component" value="Unassembled WGS sequence"/>
</dbReference>
<feature type="transmembrane region" description="Helical" evidence="6">
    <location>
        <begin position="91"/>
        <end position="115"/>
    </location>
</feature>
<evidence type="ECO:0000259" key="8">
    <source>
        <dbReference type="Pfam" id="PF09335"/>
    </source>
</evidence>
<organism evidence="9 10">
    <name type="scientific">Hoeflea olei</name>
    <dbReference type="NCBI Taxonomy" id="1480615"/>
    <lineage>
        <taxon>Bacteria</taxon>
        <taxon>Pseudomonadati</taxon>
        <taxon>Pseudomonadota</taxon>
        <taxon>Alphaproteobacteria</taxon>
        <taxon>Hyphomicrobiales</taxon>
        <taxon>Rhizobiaceae</taxon>
        <taxon>Hoeflea</taxon>
    </lineage>
</organism>
<keyword evidence="10" id="KW-1185">Reference proteome</keyword>
<evidence type="ECO:0000256" key="6">
    <source>
        <dbReference type="RuleBase" id="RU366058"/>
    </source>
</evidence>
<feature type="transmembrane region" description="Helical" evidence="6">
    <location>
        <begin position="45"/>
        <end position="62"/>
    </location>
</feature>
<evidence type="ECO:0000256" key="2">
    <source>
        <dbReference type="ARBA" id="ARBA00022475"/>
    </source>
</evidence>
<dbReference type="InterPro" id="IPR015414">
    <property type="entry name" value="TMEM64"/>
</dbReference>
<feature type="transmembrane region" description="Helical" evidence="6">
    <location>
        <begin position="171"/>
        <end position="191"/>
    </location>
</feature>
<evidence type="ECO:0000256" key="3">
    <source>
        <dbReference type="ARBA" id="ARBA00022692"/>
    </source>
</evidence>
<accession>A0A1C1YY57</accession>
<comment type="subcellular location">
    <subcellularLocation>
        <location evidence="1 6">Cell membrane</location>
        <topology evidence="1 6">Multi-pass membrane protein</topology>
    </subcellularLocation>
</comment>
<dbReference type="PANTHER" id="PTHR12677:SF59">
    <property type="entry name" value="GOLGI APPARATUS MEMBRANE PROTEIN TVP38-RELATED"/>
    <property type="match status" value="1"/>
</dbReference>
<feature type="domain" description="VTT" evidence="8">
    <location>
        <begin position="109"/>
        <end position="223"/>
    </location>
</feature>
<feature type="transmembrane region" description="Helical" evidence="6">
    <location>
        <begin position="249"/>
        <end position="266"/>
    </location>
</feature>
<feature type="region of interest" description="Disordered" evidence="7">
    <location>
        <begin position="1"/>
        <end position="27"/>
    </location>
</feature>
<feature type="transmembrane region" description="Helical" evidence="6">
    <location>
        <begin position="122"/>
        <end position="144"/>
    </location>
</feature>
<proteinExistence type="inferred from homology"/>
<feature type="compositionally biased region" description="Basic and acidic residues" evidence="7">
    <location>
        <begin position="9"/>
        <end position="22"/>
    </location>
</feature>
<reference evidence="9 10" key="1">
    <citation type="submission" date="2015-12" db="EMBL/GenBank/DDBJ databases">
        <authorList>
            <person name="Shamseldin A."/>
            <person name="Moawad H."/>
            <person name="Abd El-Rahim W.M."/>
            <person name="Sadowsky M.J."/>
        </authorList>
    </citation>
    <scope>NUCLEOTIDE SEQUENCE [LARGE SCALE GENOMIC DNA]</scope>
    <source>
        <strain evidence="9 10">JC234</strain>
    </source>
</reference>
<dbReference type="GO" id="GO:0005886">
    <property type="term" value="C:plasma membrane"/>
    <property type="evidence" value="ECO:0007669"/>
    <property type="project" value="UniProtKB-SubCell"/>
</dbReference>
<keyword evidence="4 6" id="KW-1133">Transmembrane helix</keyword>
<sequence length="273" mass="28712">MDSAMPDTPETRPAPERAREGAPECGRSAPDASAAACSSPAWRRFLPLAVIGAGLAAGYAFGLHDYLTLSALAEQREALNVFVADHRVASILGYFVIYTLAVAFAFPAASVLTIFAGFAFGWWIAAILTVFAATIGASAIFLAARSAFGDVLRKRAGPFAARLAEGFKKDAFSYLLVLRLAPVFPFLVINIAPAFCNISLKTYAAATFLGIIPGTLAYSWLGQGLDSVLAAADVDGREVAISDLVTPEIAIALLGLAIVAAIPTLIRKFRARA</sequence>
<keyword evidence="5 6" id="KW-0472">Membrane</keyword>
<dbReference type="Pfam" id="PF09335">
    <property type="entry name" value="VTT_dom"/>
    <property type="match status" value="1"/>
</dbReference>
<keyword evidence="2 6" id="KW-1003">Cell membrane</keyword>
<gene>
    <name evidence="9" type="ORF">AWJ14_13870</name>
</gene>
<dbReference type="EMBL" id="LQZT01000007">
    <property type="protein sequence ID" value="OCW58405.1"/>
    <property type="molecule type" value="Genomic_DNA"/>
</dbReference>
<dbReference type="STRING" id="1480615.AWJ14_13870"/>
<dbReference type="InterPro" id="IPR032816">
    <property type="entry name" value="VTT_dom"/>
</dbReference>
<feature type="transmembrane region" description="Helical" evidence="6">
    <location>
        <begin position="203"/>
        <end position="221"/>
    </location>
</feature>
<evidence type="ECO:0000256" key="1">
    <source>
        <dbReference type="ARBA" id="ARBA00004651"/>
    </source>
</evidence>
<keyword evidence="3 6" id="KW-0812">Transmembrane</keyword>
<dbReference type="PANTHER" id="PTHR12677">
    <property type="entry name" value="GOLGI APPARATUS MEMBRANE PROTEIN TVP38-RELATED"/>
    <property type="match status" value="1"/>
</dbReference>
<evidence type="ECO:0000256" key="4">
    <source>
        <dbReference type="ARBA" id="ARBA00022989"/>
    </source>
</evidence>
<evidence type="ECO:0000313" key="10">
    <source>
        <dbReference type="Proteomes" id="UP000094795"/>
    </source>
</evidence>
<evidence type="ECO:0000256" key="7">
    <source>
        <dbReference type="SAM" id="MobiDB-lite"/>
    </source>
</evidence>